<keyword evidence="3" id="KW-0378">Hydrolase</keyword>
<dbReference type="InterPro" id="IPR050695">
    <property type="entry name" value="N-acetylmuramoyl_amidase_3"/>
</dbReference>
<keyword evidence="7" id="KW-1185">Reference proteome</keyword>
<dbReference type="Proteomes" id="UP001589795">
    <property type="component" value="Unassembled WGS sequence"/>
</dbReference>
<organism evidence="6 7">
    <name type="scientific">Paracoccus rhizosphaerae</name>
    <dbReference type="NCBI Taxonomy" id="1133347"/>
    <lineage>
        <taxon>Bacteria</taxon>
        <taxon>Pseudomonadati</taxon>
        <taxon>Pseudomonadota</taxon>
        <taxon>Alphaproteobacteria</taxon>
        <taxon>Rhodobacterales</taxon>
        <taxon>Paracoccaceae</taxon>
        <taxon>Paracoccus</taxon>
    </lineage>
</organism>
<evidence type="ECO:0000256" key="2">
    <source>
        <dbReference type="ARBA" id="ARBA00011901"/>
    </source>
</evidence>
<evidence type="ECO:0000313" key="6">
    <source>
        <dbReference type="EMBL" id="MFC0199197.1"/>
    </source>
</evidence>
<evidence type="ECO:0000259" key="5">
    <source>
        <dbReference type="SMART" id="SM00646"/>
    </source>
</evidence>
<name>A0ABV6CEN1_9RHOB</name>
<keyword evidence="4" id="KW-0732">Signal</keyword>
<dbReference type="Gene3D" id="2.60.40.3500">
    <property type="match status" value="1"/>
</dbReference>
<dbReference type="InterPro" id="IPR002508">
    <property type="entry name" value="MurNAc-LAA_cat"/>
</dbReference>
<dbReference type="EMBL" id="JBHLWQ010000020">
    <property type="protein sequence ID" value="MFC0199197.1"/>
    <property type="molecule type" value="Genomic_DNA"/>
</dbReference>
<feature type="signal peptide" evidence="4">
    <location>
        <begin position="1"/>
        <end position="18"/>
    </location>
</feature>
<dbReference type="SUPFAM" id="SSF53187">
    <property type="entry name" value="Zn-dependent exopeptidases"/>
    <property type="match status" value="1"/>
</dbReference>
<dbReference type="PANTHER" id="PTHR30404">
    <property type="entry name" value="N-ACETYLMURAMOYL-L-ALANINE AMIDASE"/>
    <property type="match status" value="1"/>
</dbReference>
<feature type="domain" description="MurNAc-LAA" evidence="5">
    <location>
        <begin position="233"/>
        <end position="388"/>
    </location>
</feature>
<proteinExistence type="predicted"/>
<dbReference type="SMART" id="SM00646">
    <property type="entry name" value="Ami_3"/>
    <property type="match status" value="1"/>
</dbReference>
<dbReference type="PANTHER" id="PTHR30404:SF0">
    <property type="entry name" value="N-ACETYLMURAMOYL-L-ALANINE AMIDASE AMIC"/>
    <property type="match status" value="1"/>
</dbReference>
<gene>
    <name evidence="6" type="ORF">ACFFIZ_02315</name>
</gene>
<evidence type="ECO:0000256" key="4">
    <source>
        <dbReference type="SAM" id="SignalP"/>
    </source>
</evidence>
<comment type="caution">
    <text evidence="6">The sequence shown here is derived from an EMBL/GenBank/DDBJ whole genome shotgun (WGS) entry which is preliminary data.</text>
</comment>
<evidence type="ECO:0000256" key="1">
    <source>
        <dbReference type="ARBA" id="ARBA00001561"/>
    </source>
</evidence>
<comment type="catalytic activity">
    <reaction evidence="1">
        <text>Hydrolyzes the link between N-acetylmuramoyl residues and L-amino acid residues in certain cell-wall glycopeptides.</text>
        <dbReference type="EC" id="3.5.1.28"/>
    </reaction>
</comment>
<accession>A0ABV6CEN1</accession>
<dbReference type="EC" id="3.5.1.28" evidence="2"/>
<protein>
    <recommendedName>
        <fullName evidence="2">N-acetylmuramoyl-L-alanine amidase</fullName>
        <ecNumber evidence="2">3.5.1.28</ecNumber>
    </recommendedName>
</protein>
<sequence>MRAVVLVLALLLPLQALAQDPARLRLGASSVTEAATGWWQSIFGPMPLEVRLTLDRPVPWRAFLVGEPARLVIDLKDTDLSGRNPSQLFGQDLMPAIRWGSFRQGWSRIVMELPRPFRVASAGMSTGGLDATLRIALDPVREGEFAPRPSAAAALRNLPDPADVPAPPLAEGLVVALDPGHGGFDPGAQAGGETEADLVLRFAQELRAELEARGVTVAMTRDDDVYVPLEARMTTARQAGAHLLMSLHADALPQGQAAGATIYVWSSSADERASRQLVMRHQRDDLLLGQDLTGQDDGLAVALMDFARTDTQPRSEAFARHLTSRMALRGIGLHGRPVQGAAFSVLKSPDIASVLLELGFITDEADLFNLTDPDWRARMATAVAEAVTGWWRDEQARAALLRR</sequence>
<dbReference type="Pfam" id="PF01520">
    <property type="entry name" value="Amidase_3"/>
    <property type="match status" value="1"/>
</dbReference>
<reference evidence="6 7" key="1">
    <citation type="submission" date="2024-09" db="EMBL/GenBank/DDBJ databases">
        <authorList>
            <person name="Sun Q."/>
            <person name="Mori K."/>
        </authorList>
    </citation>
    <scope>NUCLEOTIDE SEQUENCE [LARGE SCALE GENOMIC DNA]</scope>
    <source>
        <strain evidence="6 7">CCM 7904</strain>
    </source>
</reference>
<dbReference type="RefSeq" id="WP_265505810.1">
    <property type="nucleotide sequence ID" value="NZ_JAOTBE010000005.1"/>
</dbReference>
<dbReference type="CDD" id="cd02696">
    <property type="entry name" value="MurNAc-LAA"/>
    <property type="match status" value="1"/>
</dbReference>
<evidence type="ECO:0000256" key="3">
    <source>
        <dbReference type="ARBA" id="ARBA00022801"/>
    </source>
</evidence>
<evidence type="ECO:0000313" key="7">
    <source>
        <dbReference type="Proteomes" id="UP001589795"/>
    </source>
</evidence>
<feature type="chain" id="PRO_5045179609" description="N-acetylmuramoyl-L-alanine amidase" evidence="4">
    <location>
        <begin position="19"/>
        <end position="403"/>
    </location>
</feature>
<dbReference type="Gene3D" id="3.40.630.40">
    <property type="entry name" value="Zn-dependent exopeptidases"/>
    <property type="match status" value="1"/>
</dbReference>